<organism evidence="1">
    <name type="scientific">Oryza meridionalis</name>
    <dbReference type="NCBI Taxonomy" id="40149"/>
    <lineage>
        <taxon>Eukaryota</taxon>
        <taxon>Viridiplantae</taxon>
        <taxon>Streptophyta</taxon>
        <taxon>Embryophyta</taxon>
        <taxon>Tracheophyta</taxon>
        <taxon>Spermatophyta</taxon>
        <taxon>Magnoliopsida</taxon>
        <taxon>Liliopsida</taxon>
        <taxon>Poales</taxon>
        <taxon>Poaceae</taxon>
        <taxon>BOP clade</taxon>
        <taxon>Oryzoideae</taxon>
        <taxon>Oryzeae</taxon>
        <taxon>Oryzinae</taxon>
        <taxon>Oryza</taxon>
    </lineage>
</organism>
<keyword evidence="2" id="KW-1185">Reference proteome</keyword>
<evidence type="ECO:0000313" key="1">
    <source>
        <dbReference type="EnsemblPlants" id="OMERI01G03590.1"/>
    </source>
</evidence>
<dbReference type="AlphaFoldDB" id="A0A0E0BXD5"/>
<protein>
    <submittedName>
        <fullName evidence="1">Uncharacterized protein</fullName>
    </submittedName>
</protein>
<reference evidence="1" key="2">
    <citation type="submission" date="2018-05" db="EMBL/GenBank/DDBJ databases">
        <title>OmerRS3 (Oryza meridionalis Reference Sequence Version 3).</title>
        <authorList>
            <person name="Zhang J."/>
            <person name="Kudrna D."/>
            <person name="Lee S."/>
            <person name="Talag J."/>
            <person name="Welchert J."/>
            <person name="Wing R.A."/>
        </authorList>
    </citation>
    <scope>NUCLEOTIDE SEQUENCE [LARGE SCALE GENOMIC DNA]</scope>
    <source>
        <strain evidence="1">cv. OR44</strain>
    </source>
</reference>
<sequence length="164" mass="19104">MVQQEEDRIQVTAAAVYHGERFLHVLHGVMEHDPGVALRELLVAQLFDPDHIAEHEKLGPVHDGHREGEIAGRFPERAQYALDPVARGRRRRVVREQRRRQRQVPLRGGGMPLHALHAARRLHHTLLEPNPPRLRRHLAPTLARSLGVRQFCFWKASRRDMKYY</sequence>
<reference evidence="1" key="1">
    <citation type="submission" date="2015-04" db="UniProtKB">
        <authorList>
            <consortium name="EnsemblPlants"/>
        </authorList>
    </citation>
    <scope>IDENTIFICATION</scope>
</reference>
<dbReference type="EnsemblPlants" id="OMERI01G03590.1">
    <property type="protein sequence ID" value="OMERI01G03590.1"/>
    <property type="gene ID" value="OMERI01G03590"/>
</dbReference>
<name>A0A0E0BXD5_9ORYZ</name>
<dbReference type="Gramene" id="OMERI01G03590.1">
    <property type="protein sequence ID" value="OMERI01G03590.1"/>
    <property type="gene ID" value="OMERI01G03590"/>
</dbReference>
<dbReference type="Proteomes" id="UP000008021">
    <property type="component" value="Chromosome 1"/>
</dbReference>
<evidence type="ECO:0000313" key="2">
    <source>
        <dbReference type="Proteomes" id="UP000008021"/>
    </source>
</evidence>
<accession>A0A0E0BXD5</accession>
<proteinExistence type="predicted"/>
<dbReference type="HOGENOM" id="CLU_1621619_0_0_1"/>